<dbReference type="GO" id="GO:0005634">
    <property type="term" value="C:nucleus"/>
    <property type="evidence" value="ECO:0007669"/>
    <property type="project" value="UniProtKB-SubCell"/>
</dbReference>
<evidence type="ECO:0000256" key="3">
    <source>
        <dbReference type="ARBA" id="ARBA00023163"/>
    </source>
</evidence>
<accession>A0AAV0NXC0</accession>
<dbReference type="PANTHER" id="PTHR31499:SF23">
    <property type="entry name" value="MYB FAMILY TRANSCRIPTION FACTOR PHL11"/>
    <property type="match status" value="1"/>
</dbReference>
<name>A0AAV0NXC0_9ROSI</name>
<dbReference type="InterPro" id="IPR006447">
    <property type="entry name" value="Myb_dom_plants"/>
</dbReference>
<dbReference type="GO" id="GO:0003677">
    <property type="term" value="F:DNA binding"/>
    <property type="evidence" value="ECO:0007669"/>
    <property type="project" value="InterPro"/>
</dbReference>
<dbReference type="InterPro" id="IPR046955">
    <property type="entry name" value="PHR1-like"/>
</dbReference>
<keyword evidence="3" id="KW-0804">Transcription</keyword>
<keyword evidence="2" id="KW-0805">Transcription regulation</keyword>
<dbReference type="PANTHER" id="PTHR31499">
    <property type="entry name" value="MYB FAMILY TRANSCRIPTION FACTOR PHL11"/>
    <property type="match status" value="1"/>
</dbReference>
<sequence>MLLLDSSIRRSGEKEQSFTSLRLGPTIMDRAAFGGGGGGMYPYENGVVMTRDPKPRLRWMADLHDRFVDVVTKLGHPEKATPKSILRLMGLKCWILYHLKSHLQVITDHLKSHLCSSSSH</sequence>
<keyword evidence="4" id="KW-0539">Nucleus</keyword>
<dbReference type="InterPro" id="IPR009057">
    <property type="entry name" value="Homeodomain-like_sf"/>
</dbReference>
<comment type="caution">
    <text evidence="5">The sequence shown here is derived from an EMBL/GenBank/DDBJ whole genome shotgun (WGS) entry which is preliminary data.</text>
</comment>
<organism evidence="5 6">
    <name type="scientific">Linum tenue</name>
    <dbReference type="NCBI Taxonomy" id="586396"/>
    <lineage>
        <taxon>Eukaryota</taxon>
        <taxon>Viridiplantae</taxon>
        <taxon>Streptophyta</taxon>
        <taxon>Embryophyta</taxon>
        <taxon>Tracheophyta</taxon>
        <taxon>Spermatophyta</taxon>
        <taxon>Magnoliopsida</taxon>
        <taxon>eudicotyledons</taxon>
        <taxon>Gunneridae</taxon>
        <taxon>Pentapetalae</taxon>
        <taxon>rosids</taxon>
        <taxon>fabids</taxon>
        <taxon>Malpighiales</taxon>
        <taxon>Linaceae</taxon>
        <taxon>Linum</taxon>
    </lineage>
</organism>
<dbReference type="EMBL" id="CAMGYJ010000008">
    <property type="protein sequence ID" value="CAI0462756.1"/>
    <property type="molecule type" value="Genomic_DNA"/>
</dbReference>
<dbReference type="SUPFAM" id="SSF46689">
    <property type="entry name" value="Homeodomain-like"/>
    <property type="match status" value="1"/>
</dbReference>
<dbReference type="NCBIfam" id="TIGR01557">
    <property type="entry name" value="myb_SHAQKYF"/>
    <property type="match status" value="1"/>
</dbReference>
<dbReference type="Gene3D" id="1.10.10.60">
    <property type="entry name" value="Homeodomain-like"/>
    <property type="match status" value="1"/>
</dbReference>
<gene>
    <name evidence="5" type="ORF">LITE_LOCUS35504</name>
</gene>
<keyword evidence="6" id="KW-1185">Reference proteome</keyword>
<dbReference type="GO" id="GO:0003700">
    <property type="term" value="F:DNA-binding transcription factor activity"/>
    <property type="evidence" value="ECO:0007669"/>
    <property type="project" value="InterPro"/>
</dbReference>
<evidence type="ECO:0000313" key="6">
    <source>
        <dbReference type="Proteomes" id="UP001154282"/>
    </source>
</evidence>
<reference evidence="5" key="1">
    <citation type="submission" date="2022-08" db="EMBL/GenBank/DDBJ databases">
        <authorList>
            <person name="Gutierrez-Valencia J."/>
        </authorList>
    </citation>
    <scope>NUCLEOTIDE SEQUENCE</scope>
</reference>
<comment type="subcellular location">
    <subcellularLocation>
        <location evidence="1">Nucleus</location>
    </subcellularLocation>
</comment>
<evidence type="ECO:0000256" key="1">
    <source>
        <dbReference type="ARBA" id="ARBA00004123"/>
    </source>
</evidence>
<evidence type="ECO:0000256" key="4">
    <source>
        <dbReference type="ARBA" id="ARBA00023242"/>
    </source>
</evidence>
<dbReference type="Proteomes" id="UP001154282">
    <property type="component" value="Unassembled WGS sequence"/>
</dbReference>
<evidence type="ECO:0000313" key="5">
    <source>
        <dbReference type="EMBL" id="CAI0462756.1"/>
    </source>
</evidence>
<dbReference type="AlphaFoldDB" id="A0AAV0NXC0"/>
<protein>
    <submittedName>
        <fullName evidence="5">Uncharacterized protein</fullName>
    </submittedName>
</protein>
<proteinExistence type="predicted"/>
<evidence type="ECO:0000256" key="2">
    <source>
        <dbReference type="ARBA" id="ARBA00023015"/>
    </source>
</evidence>